<accession>A0A8K0MXJ5</accession>
<feature type="compositionally biased region" description="Polar residues" evidence="4">
    <location>
        <begin position="739"/>
        <end position="750"/>
    </location>
</feature>
<feature type="compositionally biased region" description="Acidic residues" evidence="4">
    <location>
        <begin position="40"/>
        <end position="49"/>
    </location>
</feature>
<dbReference type="Proteomes" id="UP000797356">
    <property type="component" value="Chromosome 2"/>
</dbReference>
<dbReference type="SUPFAM" id="SSF81296">
    <property type="entry name" value="E set domains"/>
    <property type="match status" value="1"/>
</dbReference>
<dbReference type="PANTHER" id="PTHR32343:SF8">
    <property type="entry name" value="RNA RECOGNITION MOTIF (RRM)-CONTAINING PROTEIN"/>
    <property type="match status" value="1"/>
</dbReference>
<dbReference type="GO" id="GO:0003723">
    <property type="term" value="F:RNA binding"/>
    <property type="evidence" value="ECO:0007669"/>
    <property type="project" value="UniProtKB-UniRule"/>
</dbReference>
<dbReference type="InterPro" id="IPR000571">
    <property type="entry name" value="Znf_CCCH"/>
</dbReference>
<feature type="compositionally biased region" description="Basic and acidic residues" evidence="4">
    <location>
        <begin position="834"/>
        <end position="867"/>
    </location>
</feature>
<feature type="domain" description="C3H1-type" evidence="6">
    <location>
        <begin position="229"/>
        <end position="250"/>
    </location>
</feature>
<dbReference type="InterPro" id="IPR017868">
    <property type="entry name" value="Filamin/ABP280_repeat-like"/>
</dbReference>
<dbReference type="PANTHER" id="PTHR32343">
    <property type="entry name" value="SERINE/ARGININE-RICH SPLICING FACTOR"/>
    <property type="match status" value="1"/>
</dbReference>
<dbReference type="InterPro" id="IPR012677">
    <property type="entry name" value="Nucleotide-bd_a/b_plait_sf"/>
</dbReference>
<evidence type="ECO:0000313" key="7">
    <source>
        <dbReference type="EMBL" id="KAG1331518.1"/>
    </source>
</evidence>
<dbReference type="CDD" id="cd00590">
    <property type="entry name" value="RRM_SF"/>
    <property type="match status" value="1"/>
</dbReference>
<feature type="compositionally biased region" description="Basic and acidic residues" evidence="4">
    <location>
        <begin position="665"/>
        <end position="699"/>
    </location>
</feature>
<keyword evidence="3" id="KW-0863">Zinc-finger</keyword>
<dbReference type="Pfam" id="PF00630">
    <property type="entry name" value="Filamin"/>
    <property type="match status" value="1"/>
</dbReference>
<evidence type="ECO:0000259" key="6">
    <source>
        <dbReference type="PROSITE" id="PS50103"/>
    </source>
</evidence>
<keyword evidence="3" id="KW-0479">Metal-binding</keyword>
<feature type="compositionally biased region" description="Basic residues" evidence="4">
    <location>
        <begin position="482"/>
        <end position="499"/>
    </location>
</feature>
<reference evidence="7" key="1">
    <citation type="journal article" date="2017" name="Gigascience">
        <title>The genome draft of coconut (Cocos nucifera).</title>
        <authorList>
            <person name="Xiao Y."/>
            <person name="Xu P."/>
            <person name="Fan H."/>
            <person name="Baudouin L."/>
            <person name="Xia W."/>
            <person name="Bocs S."/>
            <person name="Xu J."/>
            <person name="Li Q."/>
            <person name="Guo A."/>
            <person name="Zhou L."/>
            <person name="Li J."/>
            <person name="Wu Y."/>
            <person name="Ma Z."/>
            <person name="Armero A."/>
            <person name="Issali A.E."/>
            <person name="Liu N."/>
            <person name="Peng M."/>
            <person name="Yang Y."/>
        </authorList>
    </citation>
    <scope>NUCLEOTIDE SEQUENCE</scope>
    <source>
        <tissue evidence="7">Spear leaf of Hainan Tall coconut</tissue>
    </source>
</reference>
<dbReference type="InterPro" id="IPR014756">
    <property type="entry name" value="Ig_E-set"/>
</dbReference>
<dbReference type="PROSITE" id="PS50103">
    <property type="entry name" value="ZF_C3H1"/>
    <property type="match status" value="1"/>
</dbReference>
<dbReference type="OrthoDB" id="79941at2759"/>
<name>A0A8K0MXJ5_COCNU</name>
<dbReference type="GO" id="GO:0008270">
    <property type="term" value="F:zinc ion binding"/>
    <property type="evidence" value="ECO:0007669"/>
    <property type="project" value="UniProtKB-KW"/>
</dbReference>
<keyword evidence="7" id="KW-0966">Cell projection</keyword>
<dbReference type="SMART" id="SM00557">
    <property type="entry name" value="IG_FLMN"/>
    <property type="match status" value="1"/>
</dbReference>
<dbReference type="InterPro" id="IPR000504">
    <property type="entry name" value="RRM_dom"/>
</dbReference>
<keyword evidence="7" id="KW-0969">Cilium</keyword>
<feature type="compositionally biased region" description="Basic residues" evidence="4">
    <location>
        <begin position="619"/>
        <end position="636"/>
    </location>
</feature>
<dbReference type="Pfam" id="PF00076">
    <property type="entry name" value="RRM_1"/>
    <property type="match status" value="1"/>
</dbReference>
<keyword evidence="8" id="KW-1185">Reference proteome</keyword>
<sequence>MKQAEEAKLKSEAEKAAAAKAAFEATFKNVEKPKEKEDSSDSDGDECEDLASKPLGPVDPAKCSAAGAGIAGGTACAPSTFTVVTKDSDGRKIPTGGAQLKVKISPGVGVGGSDQEGMVKDLGDGTYTVTYAVPKRGNYMVYVECNGKPIMGSPFPVFFSSGATMGTTSLPAAVSPFTNMVNQTMPNMPNYSGAVSGAFPGLLGMIPGVVPGASGGVVLQGIGASLGEVCREYLYGRCVKTDCKFNHPPQNLLMSVLASTTTMGTLSQAPMAPSAAAMAAAQAIVAAKALQAHAAQTRVRSSADAPGSPDKAAKADTLKKTLQVSNLSPLLTVDQLKQLFGYCGTVVDCFITDSKHFAYIEYSKPEEATAALVLNNMDVGGRPLNVEMAKSLPFKSALVNPSLPLMMQQAVAMQQMQFQQALMMQQAIASQQAAARAATMKSATEMAAARAAEISKKLKAGGLGSEDKEVNRKSRSPSSSRQRSKSRSRSPIKYRRSSRSRSFSPIRCSRDRRSRSPRRSHHSNHGTERSYRDDQDNYSRSGRHERERSHDRYSSHSRRHQSRSSSPRLRKSSRASPTSPKHHRESPSPRTKRSSRASSRSPRHHRGSRSSPVRDHRSYHSSRHARSRSAEKRHHYEKADAKKSERRKDGKRSDGSYAANKNAKGTRELKEDKTADSSADGHKRVSLLDEDETLKNEKGIRKHKKSKLDDQGSERMDSMVKEQNLMVEDLEMSEDKRFSTMSKSHRSSGNDGDYRHAENQDLSRHRKSRTDYKEHGRRECASRERESAIGEPKHSRDDRASHHSSSRSHGSSRHLGEKSSRDEVDQHKLKKPKYKYEKLQEKYDVIKESRTSDRRPENVEDSQELKPDIAGSNSTKGGVQESGDPMGDKMLEQDNRHLESGDSMANKQDHIDGNCDGPKEDCSVDNLKTHKKSPALEGHGKLIIGGKDNSKGKNLELEPGTLESYKSIEKKKHHQAAAADLINRYQDDDGNGSTYLEGDTLPGKTDLNIKKTEFISHGQAGSRKDDLTTYMSGLKTCSTSPDKISNAGSNKFEDFTDQEHIKHGLGDSEENLLDYVSEGSQKNKITGYFSKFVAHESSVVQGSCCMGGAYSDDIPECLTEDRMTAHSPSLDALTNSTSPSGRARLGTFLGAYWS</sequence>
<dbReference type="PROSITE" id="PS50194">
    <property type="entry name" value="FILAMIN_REPEAT"/>
    <property type="match status" value="1"/>
</dbReference>
<dbReference type="InterPro" id="IPR013783">
    <property type="entry name" value="Ig-like_fold"/>
</dbReference>
<keyword evidence="2" id="KW-0694">RNA-binding</keyword>
<protein>
    <submittedName>
        <fullName evidence="7">Putative Dynein alpha chain, flagellar outer arm</fullName>
    </submittedName>
</protein>
<feature type="compositionally biased region" description="Basic residues" evidence="4">
    <location>
        <begin position="802"/>
        <end position="812"/>
    </location>
</feature>
<feature type="compositionally biased region" description="Basic residues" evidence="4">
    <location>
        <begin position="510"/>
        <end position="524"/>
    </location>
</feature>
<feature type="compositionally biased region" description="Basic residues" evidence="4">
    <location>
        <begin position="580"/>
        <end position="608"/>
    </location>
</feature>
<dbReference type="AlphaFoldDB" id="A0A8K0MXJ5"/>
<reference evidence="7" key="2">
    <citation type="submission" date="2019-07" db="EMBL/GenBank/DDBJ databases">
        <authorList>
            <person name="Yang Y."/>
            <person name="Bocs S."/>
            <person name="Baudouin L."/>
        </authorList>
    </citation>
    <scope>NUCLEOTIDE SEQUENCE</scope>
    <source>
        <tissue evidence="7">Spear leaf of Hainan Tall coconut</tissue>
    </source>
</reference>
<dbReference type="InterPro" id="IPR035979">
    <property type="entry name" value="RBD_domain_sf"/>
</dbReference>
<evidence type="ECO:0000256" key="3">
    <source>
        <dbReference type="PROSITE-ProRule" id="PRU00723"/>
    </source>
</evidence>
<dbReference type="Gene3D" id="2.60.40.10">
    <property type="entry name" value="Immunoglobulins"/>
    <property type="match status" value="1"/>
</dbReference>
<feature type="compositionally biased region" description="Basic and acidic residues" evidence="4">
    <location>
        <begin position="707"/>
        <end position="720"/>
    </location>
</feature>
<feature type="compositionally biased region" description="Basic and acidic residues" evidence="4">
    <location>
        <begin position="814"/>
        <end position="827"/>
    </location>
</feature>
<dbReference type="EMBL" id="CM017873">
    <property type="protein sequence ID" value="KAG1331518.1"/>
    <property type="molecule type" value="Genomic_DNA"/>
</dbReference>
<feature type="compositionally biased region" description="Basic and acidic residues" evidence="4">
    <location>
        <begin position="29"/>
        <end position="39"/>
    </location>
</feature>
<comment type="caution">
    <text evidence="7">The sequence shown here is derived from an EMBL/GenBank/DDBJ whole genome shotgun (WGS) entry which is preliminary data.</text>
</comment>
<evidence type="ECO:0000256" key="4">
    <source>
        <dbReference type="SAM" id="MobiDB-lite"/>
    </source>
</evidence>
<feature type="repeat" description="Filamin" evidence="1">
    <location>
        <begin position="55"/>
        <end position="159"/>
    </location>
</feature>
<dbReference type="PROSITE" id="PS50102">
    <property type="entry name" value="RRM"/>
    <property type="match status" value="1"/>
</dbReference>
<proteinExistence type="predicted"/>
<feature type="region of interest" description="Disordered" evidence="4">
    <location>
        <begin position="24"/>
        <end position="54"/>
    </location>
</feature>
<keyword evidence="3" id="KW-0862">Zinc</keyword>
<gene>
    <name evidence="7" type="ORF">COCNU_02G014860</name>
</gene>
<evidence type="ECO:0000313" key="8">
    <source>
        <dbReference type="Proteomes" id="UP000797356"/>
    </source>
</evidence>
<feature type="zinc finger region" description="C3H1-type" evidence="3">
    <location>
        <begin position="229"/>
        <end position="250"/>
    </location>
</feature>
<feature type="region of interest" description="Disordered" evidence="4">
    <location>
        <begin position="459"/>
        <end position="893"/>
    </location>
</feature>
<dbReference type="Gene3D" id="3.30.70.330">
    <property type="match status" value="1"/>
</dbReference>
<dbReference type="SUPFAM" id="SSF54928">
    <property type="entry name" value="RNA-binding domain, RBD"/>
    <property type="match status" value="1"/>
</dbReference>
<feature type="domain" description="RRM" evidence="5">
    <location>
        <begin position="320"/>
        <end position="391"/>
    </location>
</feature>
<dbReference type="InterPro" id="IPR001298">
    <property type="entry name" value="Filamin/ABP280_rpt"/>
</dbReference>
<dbReference type="SMART" id="SM00360">
    <property type="entry name" value="RRM"/>
    <property type="match status" value="1"/>
</dbReference>
<feature type="compositionally biased region" description="Basic residues" evidence="4">
    <location>
        <begin position="555"/>
        <end position="573"/>
    </location>
</feature>
<evidence type="ECO:0000256" key="2">
    <source>
        <dbReference type="PROSITE-ProRule" id="PRU00176"/>
    </source>
</evidence>
<evidence type="ECO:0000256" key="1">
    <source>
        <dbReference type="PROSITE-ProRule" id="PRU00087"/>
    </source>
</evidence>
<feature type="compositionally biased region" description="Basic and acidic residues" evidence="4">
    <location>
        <begin position="752"/>
        <end position="801"/>
    </location>
</feature>
<evidence type="ECO:0000259" key="5">
    <source>
        <dbReference type="PROSITE" id="PS50102"/>
    </source>
</evidence>
<keyword evidence="7" id="KW-0282">Flagellum</keyword>
<feature type="compositionally biased region" description="Basic and acidic residues" evidence="4">
    <location>
        <begin position="525"/>
        <end position="554"/>
    </location>
</feature>
<organism evidence="7 8">
    <name type="scientific">Cocos nucifera</name>
    <name type="common">Coconut palm</name>
    <dbReference type="NCBI Taxonomy" id="13894"/>
    <lineage>
        <taxon>Eukaryota</taxon>
        <taxon>Viridiplantae</taxon>
        <taxon>Streptophyta</taxon>
        <taxon>Embryophyta</taxon>
        <taxon>Tracheophyta</taxon>
        <taxon>Spermatophyta</taxon>
        <taxon>Magnoliopsida</taxon>
        <taxon>Liliopsida</taxon>
        <taxon>Arecaceae</taxon>
        <taxon>Arecoideae</taxon>
        <taxon>Cocoseae</taxon>
        <taxon>Attaleinae</taxon>
        <taxon>Cocos</taxon>
    </lineage>
</organism>
<feature type="compositionally biased region" description="Basic and acidic residues" evidence="4">
    <location>
        <begin position="637"/>
        <end position="654"/>
    </location>
</feature>